<dbReference type="InterPro" id="IPR003607">
    <property type="entry name" value="HD/PDEase_dom"/>
</dbReference>
<evidence type="ECO:0000256" key="7">
    <source>
        <dbReference type="ARBA" id="ARBA00022723"/>
    </source>
</evidence>
<dbReference type="InterPro" id="IPR032828">
    <property type="entry name" value="PolyA_RNA-bd"/>
</dbReference>
<evidence type="ECO:0000256" key="9">
    <source>
        <dbReference type="ARBA" id="ARBA00022842"/>
    </source>
</evidence>
<dbReference type="EMBL" id="CP061799">
    <property type="protein sequence ID" value="QTA83932.1"/>
    <property type="molecule type" value="Genomic_DNA"/>
</dbReference>
<feature type="domain" description="Poly A polymerase head" evidence="12">
    <location>
        <begin position="27"/>
        <end position="150"/>
    </location>
</feature>
<organism evidence="14 15">
    <name type="scientific">Desulfonema limicola</name>
    <dbReference type="NCBI Taxonomy" id="45656"/>
    <lineage>
        <taxon>Bacteria</taxon>
        <taxon>Pseudomonadati</taxon>
        <taxon>Thermodesulfobacteriota</taxon>
        <taxon>Desulfobacteria</taxon>
        <taxon>Desulfobacterales</taxon>
        <taxon>Desulfococcaceae</taxon>
        <taxon>Desulfonema</taxon>
    </lineage>
</organism>
<dbReference type="Gene3D" id="1.10.3090.10">
    <property type="entry name" value="cca-adding enzyme, domain 2"/>
    <property type="match status" value="1"/>
</dbReference>
<dbReference type="GO" id="GO:0000049">
    <property type="term" value="F:tRNA binding"/>
    <property type="evidence" value="ECO:0007669"/>
    <property type="project" value="UniProtKB-KW"/>
</dbReference>
<dbReference type="GO" id="GO:0046872">
    <property type="term" value="F:metal ion binding"/>
    <property type="evidence" value="ECO:0007669"/>
    <property type="project" value="UniProtKB-KW"/>
</dbReference>
<dbReference type="InterPro" id="IPR043519">
    <property type="entry name" value="NT_sf"/>
</dbReference>
<evidence type="ECO:0000313" key="15">
    <source>
        <dbReference type="Proteomes" id="UP000663720"/>
    </source>
</evidence>
<keyword evidence="8" id="KW-0547">Nucleotide-binding</keyword>
<evidence type="ECO:0000256" key="2">
    <source>
        <dbReference type="ARBA" id="ARBA00007265"/>
    </source>
</evidence>
<keyword evidence="4 11" id="KW-0808">Transferase</keyword>
<dbReference type="SUPFAM" id="SSF81301">
    <property type="entry name" value="Nucleotidyltransferase"/>
    <property type="match status" value="1"/>
</dbReference>
<protein>
    <submittedName>
        <fullName evidence="14">Multifunctional CCA protein</fullName>
    </submittedName>
</protein>
<evidence type="ECO:0000256" key="8">
    <source>
        <dbReference type="ARBA" id="ARBA00022741"/>
    </source>
</evidence>
<dbReference type="GO" id="GO:0016779">
    <property type="term" value="F:nucleotidyltransferase activity"/>
    <property type="evidence" value="ECO:0007669"/>
    <property type="project" value="UniProtKB-KW"/>
</dbReference>
<evidence type="ECO:0000256" key="11">
    <source>
        <dbReference type="RuleBase" id="RU003953"/>
    </source>
</evidence>
<evidence type="ECO:0000256" key="3">
    <source>
        <dbReference type="ARBA" id="ARBA00022555"/>
    </source>
</evidence>
<dbReference type="Pfam" id="PF01743">
    <property type="entry name" value="PolyA_pol"/>
    <property type="match status" value="1"/>
</dbReference>
<proteinExistence type="inferred from homology"/>
<evidence type="ECO:0000256" key="6">
    <source>
        <dbReference type="ARBA" id="ARBA00022695"/>
    </source>
</evidence>
<keyword evidence="5" id="KW-0819">tRNA processing</keyword>
<name>A0A975BEA0_9BACT</name>
<evidence type="ECO:0000256" key="5">
    <source>
        <dbReference type="ARBA" id="ARBA00022694"/>
    </source>
</evidence>
<keyword evidence="7" id="KW-0479">Metal-binding</keyword>
<dbReference type="InterPro" id="IPR002646">
    <property type="entry name" value="PolA_pol_head_dom"/>
</dbReference>
<dbReference type="Gene3D" id="3.30.460.10">
    <property type="entry name" value="Beta Polymerase, domain 2"/>
    <property type="match status" value="1"/>
</dbReference>
<comment type="similarity">
    <text evidence="2 11">Belongs to the tRNA nucleotidyltransferase/poly(A) polymerase family.</text>
</comment>
<keyword evidence="3" id="KW-0820">tRNA-binding</keyword>
<dbReference type="SUPFAM" id="SSF81891">
    <property type="entry name" value="Poly A polymerase C-terminal region-like"/>
    <property type="match status" value="1"/>
</dbReference>
<dbReference type="GO" id="GO:0000166">
    <property type="term" value="F:nucleotide binding"/>
    <property type="evidence" value="ECO:0007669"/>
    <property type="project" value="UniProtKB-KW"/>
</dbReference>
<dbReference type="AlphaFoldDB" id="A0A975BEA0"/>
<keyword evidence="15" id="KW-1185">Reference proteome</keyword>
<evidence type="ECO:0000256" key="1">
    <source>
        <dbReference type="ARBA" id="ARBA00001946"/>
    </source>
</evidence>
<evidence type="ECO:0000259" key="13">
    <source>
        <dbReference type="Pfam" id="PF12627"/>
    </source>
</evidence>
<evidence type="ECO:0000313" key="14">
    <source>
        <dbReference type="EMBL" id="QTA83932.1"/>
    </source>
</evidence>
<evidence type="ECO:0000256" key="4">
    <source>
        <dbReference type="ARBA" id="ARBA00022679"/>
    </source>
</evidence>
<dbReference type="Pfam" id="PF12627">
    <property type="entry name" value="PolyA_pol_RNAbd"/>
    <property type="match status" value="1"/>
</dbReference>
<dbReference type="RefSeq" id="WP_207689710.1">
    <property type="nucleotide sequence ID" value="NZ_CP061799.1"/>
</dbReference>
<dbReference type="KEGG" id="dli:dnl_63570"/>
<keyword evidence="9" id="KW-0460">Magnesium</keyword>
<keyword evidence="10 11" id="KW-0694">RNA-binding</keyword>
<evidence type="ECO:0000256" key="10">
    <source>
        <dbReference type="ARBA" id="ARBA00022884"/>
    </source>
</evidence>
<comment type="cofactor">
    <cofactor evidence="1">
        <name>Mg(2+)</name>
        <dbReference type="ChEBI" id="CHEBI:18420"/>
    </cofactor>
</comment>
<dbReference type="PANTHER" id="PTHR47545">
    <property type="entry name" value="MULTIFUNCTIONAL CCA PROTEIN"/>
    <property type="match status" value="1"/>
</dbReference>
<evidence type="ECO:0000259" key="12">
    <source>
        <dbReference type="Pfam" id="PF01743"/>
    </source>
</evidence>
<dbReference type="PANTHER" id="PTHR47545:SF2">
    <property type="entry name" value="CC-ADDING TRNA NUCLEOTIDYLTRANSFERASE"/>
    <property type="match status" value="1"/>
</dbReference>
<dbReference type="CDD" id="cd00077">
    <property type="entry name" value="HDc"/>
    <property type="match status" value="1"/>
</dbReference>
<dbReference type="InterPro" id="IPR050124">
    <property type="entry name" value="tRNA_CCA-adding_enzyme"/>
</dbReference>
<accession>A0A975BEA0</accession>
<dbReference type="GO" id="GO:0008033">
    <property type="term" value="P:tRNA processing"/>
    <property type="evidence" value="ECO:0007669"/>
    <property type="project" value="UniProtKB-KW"/>
</dbReference>
<gene>
    <name evidence="14" type="primary">cca</name>
    <name evidence="14" type="ORF">dnl_63570</name>
</gene>
<keyword evidence="6" id="KW-0548">Nucleotidyltransferase</keyword>
<reference evidence="14" key="1">
    <citation type="journal article" date="2021" name="Microb. Physiol.">
        <title>Proteogenomic Insights into the Physiology of Marine, Sulfate-Reducing, Filamentous Desulfonema limicola and Desulfonema magnum.</title>
        <authorList>
            <person name="Schnaars V."/>
            <person name="Wohlbrand L."/>
            <person name="Scheve S."/>
            <person name="Hinrichs C."/>
            <person name="Reinhardt R."/>
            <person name="Rabus R."/>
        </authorList>
    </citation>
    <scope>NUCLEOTIDE SEQUENCE</scope>
    <source>
        <strain evidence="14">5ac10</strain>
    </source>
</reference>
<feature type="domain" description="tRNA nucleotidyltransferase/poly(A) polymerase RNA and SrmB- binding" evidence="13">
    <location>
        <begin position="176"/>
        <end position="234"/>
    </location>
</feature>
<sequence length="480" mass="54577">MEKSKKALIEKKLNQWFKPIQTTLPDIYMVGGSVRDCLLDKFPRDIDLVCHESHIGSAKSLAKLLASENKASFVPFLKKINEPCFRVVSKNPEQGFIDISPMRGNNIVSDLNLRDFTINSMAVKINPDGTMGDLTDPLDGAGDIKKKIIRISGPDVFSSDPLRMLRAFRFASALSFNIDFTAAELIKANAEKLKNISFERIVYEIIEIFKNDNACFFIRLMDEMGILEIIFPEIIPMKNCGQNAFHHLDVWEHSLLTLENCEHIINNLDKYFNKNHDKIKKIINQDNCIALLKTGSMLHDLGKPAEKSICEKKGRITFYGHEKTGGLIIDEISRRLRMSKKEREFLNILVTEHMKIFSLSDTGVKPITKMRWFRKIGDNAVFVLIQGMADIMSTSGPKSLEHHKNDLLKWAVDTIDLYFENIKPKIQDPNLITGKDLIEMGIKSGPEMGRILKQVREAQDSGIIKNHEQAVNLLDNLFTS</sequence>
<dbReference type="Proteomes" id="UP000663720">
    <property type="component" value="Chromosome"/>
</dbReference>